<comment type="catalytic activity">
    <reaction evidence="4">
        <text>N-acetyl-L-glutamate + ATP = N-acetyl-L-glutamyl 5-phosphate + ADP</text>
        <dbReference type="Rhea" id="RHEA:14629"/>
        <dbReference type="ChEBI" id="CHEBI:30616"/>
        <dbReference type="ChEBI" id="CHEBI:44337"/>
        <dbReference type="ChEBI" id="CHEBI:57936"/>
        <dbReference type="ChEBI" id="CHEBI:456216"/>
        <dbReference type="EC" id="2.7.2.8"/>
    </reaction>
</comment>
<dbReference type="InterPro" id="IPR036393">
    <property type="entry name" value="AceGlu_kinase-like_sf"/>
</dbReference>
<organism evidence="6 7">
    <name type="scientific">Rhodothermus profundi</name>
    <dbReference type="NCBI Taxonomy" id="633813"/>
    <lineage>
        <taxon>Bacteria</taxon>
        <taxon>Pseudomonadati</taxon>
        <taxon>Rhodothermota</taxon>
        <taxon>Rhodothermia</taxon>
        <taxon>Rhodothermales</taxon>
        <taxon>Rhodothermaceae</taxon>
        <taxon>Rhodothermus</taxon>
    </lineage>
</organism>
<reference evidence="7" key="1">
    <citation type="submission" date="2016-11" db="EMBL/GenBank/DDBJ databases">
        <authorList>
            <person name="Varghese N."/>
            <person name="Submissions S."/>
        </authorList>
    </citation>
    <scope>NUCLEOTIDE SEQUENCE [LARGE SCALE GENOMIC DNA]</scope>
    <source>
        <strain evidence="7">DSM 22212</strain>
    </source>
</reference>
<name>A0A1M6PB71_9BACT</name>
<dbReference type="SUPFAM" id="SSF53633">
    <property type="entry name" value="Carbamate kinase-like"/>
    <property type="match status" value="1"/>
</dbReference>
<evidence type="ECO:0000313" key="6">
    <source>
        <dbReference type="EMBL" id="SHK05193.1"/>
    </source>
</evidence>
<evidence type="ECO:0000256" key="3">
    <source>
        <dbReference type="ARBA" id="ARBA00022679"/>
    </source>
</evidence>
<evidence type="ECO:0000256" key="4">
    <source>
        <dbReference type="ARBA" id="ARBA00048141"/>
    </source>
</evidence>
<dbReference type="RefSeq" id="WP_072713911.1">
    <property type="nucleotide sequence ID" value="NZ_FRAU01000001.1"/>
</dbReference>
<keyword evidence="7" id="KW-1185">Reference proteome</keyword>
<dbReference type="PANTHER" id="PTHR23342">
    <property type="entry name" value="N-ACETYLGLUTAMATE SYNTHASE"/>
    <property type="match status" value="1"/>
</dbReference>
<keyword evidence="3" id="KW-0808">Transferase</keyword>
<keyword evidence="6" id="KW-0418">Kinase</keyword>
<dbReference type="AlphaFoldDB" id="A0A1M6PB71"/>
<feature type="domain" description="Aspartate/glutamate/uridylate kinase" evidence="5">
    <location>
        <begin position="19"/>
        <end position="167"/>
    </location>
</feature>
<dbReference type="Gene3D" id="3.40.1160.10">
    <property type="entry name" value="Acetylglutamate kinase-like"/>
    <property type="match status" value="1"/>
</dbReference>
<gene>
    <name evidence="6" type="ORF">SAMN04488087_0111</name>
</gene>
<dbReference type="STRING" id="633813.SAMN04488087_0111"/>
<dbReference type="InterPro" id="IPR001048">
    <property type="entry name" value="Asp/Glu/Uridylate_kinase"/>
</dbReference>
<dbReference type="Pfam" id="PF00696">
    <property type="entry name" value="AA_kinase"/>
    <property type="match status" value="1"/>
</dbReference>
<accession>A0A1M6PB71</accession>
<sequence length="209" mass="22886">MPVGLLYLDEGHLEDLLLVQRLAQVLKQLPAPLVLVHGSGGRAEQLLEAEGYVPERRAGVLVAHTDRERMLIERGIRETNQRLVAGLNELLIPAVGIQGSDRGLLRRERTGTLQVGHIAWLARLLHQGVWPVVSTLVQAATQQVVEAPAAEVLRALASAWASDAVVLLLTDRQGQVADAAVATACQQQHLRTWRGQLEKLPEALKQEVF</sequence>
<proteinExistence type="predicted"/>
<evidence type="ECO:0000256" key="1">
    <source>
        <dbReference type="ARBA" id="ARBA00004828"/>
    </source>
</evidence>
<dbReference type="EMBL" id="FRAU01000001">
    <property type="protein sequence ID" value="SHK05193.1"/>
    <property type="molecule type" value="Genomic_DNA"/>
</dbReference>
<dbReference type="EC" id="2.7.2.8" evidence="2"/>
<dbReference type="OrthoDB" id="9803155at2"/>
<dbReference type="GO" id="GO:0003991">
    <property type="term" value="F:acetylglutamate kinase activity"/>
    <property type="evidence" value="ECO:0007669"/>
    <property type="project" value="UniProtKB-EC"/>
</dbReference>
<dbReference type="Proteomes" id="UP000185812">
    <property type="component" value="Unassembled WGS sequence"/>
</dbReference>
<dbReference type="GO" id="GO:0006526">
    <property type="term" value="P:L-arginine biosynthetic process"/>
    <property type="evidence" value="ECO:0007669"/>
    <property type="project" value="TreeGrafter"/>
</dbReference>
<evidence type="ECO:0000256" key="2">
    <source>
        <dbReference type="ARBA" id="ARBA00013065"/>
    </source>
</evidence>
<dbReference type="PANTHER" id="PTHR23342:SF0">
    <property type="entry name" value="N-ACETYLGLUTAMATE SYNTHASE, MITOCHONDRIAL"/>
    <property type="match status" value="1"/>
</dbReference>
<evidence type="ECO:0000313" key="7">
    <source>
        <dbReference type="Proteomes" id="UP000185812"/>
    </source>
</evidence>
<protein>
    <recommendedName>
        <fullName evidence="2">acetylglutamate kinase</fullName>
        <ecNumber evidence="2">2.7.2.8</ecNumber>
    </recommendedName>
</protein>
<comment type="pathway">
    <text evidence="1">Amino-acid biosynthesis; L-arginine biosynthesis; N(2)-acetyl-L-ornithine from L-glutamate: step 2/4.</text>
</comment>
<evidence type="ECO:0000259" key="5">
    <source>
        <dbReference type="Pfam" id="PF00696"/>
    </source>
</evidence>